<name>A0ABY7DWY1_MYAAR</name>
<evidence type="ECO:0000313" key="2">
    <source>
        <dbReference type="Proteomes" id="UP001164746"/>
    </source>
</evidence>
<reference evidence="1" key="1">
    <citation type="submission" date="2022-11" db="EMBL/GenBank/DDBJ databases">
        <title>Centuries of genome instability and evolution in soft-shell clam transmissible cancer (bioRxiv).</title>
        <authorList>
            <person name="Hart S.F.M."/>
            <person name="Yonemitsu M.A."/>
            <person name="Giersch R.M."/>
            <person name="Beal B.F."/>
            <person name="Arriagada G."/>
            <person name="Davis B.W."/>
            <person name="Ostrander E.A."/>
            <person name="Goff S.P."/>
            <person name="Metzger M.J."/>
        </authorList>
    </citation>
    <scope>NUCLEOTIDE SEQUENCE</scope>
    <source>
        <strain evidence="1">MELC-2E11</strain>
        <tissue evidence="1">Siphon/mantle</tissue>
    </source>
</reference>
<sequence>MAMRNYLTDKTDFTGQYTCNDLRCQSATVTSMRPNCTNQNGIYLCNIPKEWCVRAVYIALQDQCHVRRCLRCVDLPTRTDCDLCEGIPNLLQINGPSDSVKYRDFWVKIECRDPVRLELHAIAYQCTNFTSLR</sequence>
<dbReference type="EMBL" id="CP111015">
    <property type="protein sequence ID" value="WAR02238.1"/>
    <property type="molecule type" value="Genomic_DNA"/>
</dbReference>
<keyword evidence="2" id="KW-1185">Reference proteome</keyword>
<protein>
    <submittedName>
        <fullName evidence="1">Uncharacterized protein</fullName>
    </submittedName>
</protein>
<accession>A0ABY7DWY1</accession>
<evidence type="ECO:0000313" key="1">
    <source>
        <dbReference type="EMBL" id="WAR02238.1"/>
    </source>
</evidence>
<dbReference type="Proteomes" id="UP001164746">
    <property type="component" value="Chromosome 4"/>
</dbReference>
<organism evidence="1 2">
    <name type="scientific">Mya arenaria</name>
    <name type="common">Soft-shell clam</name>
    <dbReference type="NCBI Taxonomy" id="6604"/>
    <lineage>
        <taxon>Eukaryota</taxon>
        <taxon>Metazoa</taxon>
        <taxon>Spiralia</taxon>
        <taxon>Lophotrochozoa</taxon>
        <taxon>Mollusca</taxon>
        <taxon>Bivalvia</taxon>
        <taxon>Autobranchia</taxon>
        <taxon>Heteroconchia</taxon>
        <taxon>Euheterodonta</taxon>
        <taxon>Imparidentia</taxon>
        <taxon>Neoheterodontei</taxon>
        <taxon>Myida</taxon>
        <taxon>Myoidea</taxon>
        <taxon>Myidae</taxon>
        <taxon>Mya</taxon>
    </lineage>
</organism>
<proteinExistence type="predicted"/>
<gene>
    <name evidence="1" type="ORF">MAR_008796</name>
</gene>